<evidence type="ECO:0000313" key="2">
    <source>
        <dbReference type="EMBL" id="PWO00396.1"/>
    </source>
</evidence>
<feature type="region of interest" description="Disordered" evidence="1">
    <location>
        <begin position="72"/>
        <end position="128"/>
    </location>
</feature>
<organism evidence="2 3">
    <name type="scientific">Tilletiopsis washingtonensis</name>
    <dbReference type="NCBI Taxonomy" id="58919"/>
    <lineage>
        <taxon>Eukaryota</taxon>
        <taxon>Fungi</taxon>
        <taxon>Dikarya</taxon>
        <taxon>Basidiomycota</taxon>
        <taxon>Ustilaginomycotina</taxon>
        <taxon>Exobasidiomycetes</taxon>
        <taxon>Entylomatales</taxon>
        <taxon>Entylomatales incertae sedis</taxon>
        <taxon>Tilletiopsis</taxon>
    </lineage>
</organism>
<evidence type="ECO:0000256" key="1">
    <source>
        <dbReference type="SAM" id="MobiDB-lite"/>
    </source>
</evidence>
<accession>A0A316ZJ74</accession>
<dbReference type="EMBL" id="KZ819285">
    <property type="protein sequence ID" value="PWO00396.1"/>
    <property type="molecule type" value="Genomic_DNA"/>
</dbReference>
<name>A0A316ZJ74_9BASI</name>
<dbReference type="AlphaFoldDB" id="A0A316ZJ74"/>
<gene>
    <name evidence="2" type="ORF">FA09DRAFT_184740</name>
</gene>
<protein>
    <submittedName>
        <fullName evidence="2">Uncharacterized protein</fullName>
    </submittedName>
</protein>
<dbReference type="RefSeq" id="XP_025600674.1">
    <property type="nucleotide sequence ID" value="XM_025739355.1"/>
</dbReference>
<dbReference type="Proteomes" id="UP000245946">
    <property type="component" value="Unassembled WGS sequence"/>
</dbReference>
<sequence length="237" mass="26619">MLFLGPRSSLPPCAWRRHCFERRQETDKYSAPPEPERRNRRKRLLPRPSVRQVHRTLNSLLNGRSRMGSTFATLRGGLQKEDTARSSSRGGTSRWRERERLGTATASPLSSIKGQASAPTLIRRRPESSRSCQAHARSWRCLARGGKRGLRWRQCWRQCWRHCAACRLCLATAASQAAPAPGRRCRASTARHSLDKVTSRLCLVLHPDLGALPACGSPLTTRSIRSFRTESSLAARA</sequence>
<evidence type="ECO:0000313" key="3">
    <source>
        <dbReference type="Proteomes" id="UP000245946"/>
    </source>
</evidence>
<dbReference type="GeneID" id="37266901"/>
<feature type="region of interest" description="Disordered" evidence="1">
    <location>
        <begin position="24"/>
        <end position="49"/>
    </location>
</feature>
<feature type="compositionally biased region" description="Polar residues" evidence="1">
    <location>
        <begin position="104"/>
        <end position="118"/>
    </location>
</feature>
<reference evidence="2 3" key="1">
    <citation type="journal article" date="2018" name="Mol. Biol. Evol.">
        <title>Broad Genomic Sampling Reveals a Smut Pathogenic Ancestry of the Fungal Clade Ustilaginomycotina.</title>
        <authorList>
            <person name="Kijpornyongpan T."/>
            <person name="Mondo S.J."/>
            <person name="Barry K."/>
            <person name="Sandor L."/>
            <person name="Lee J."/>
            <person name="Lipzen A."/>
            <person name="Pangilinan J."/>
            <person name="LaButti K."/>
            <person name="Hainaut M."/>
            <person name="Henrissat B."/>
            <person name="Grigoriev I.V."/>
            <person name="Spatafora J.W."/>
            <person name="Aime M.C."/>
        </authorList>
    </citation>
    <scope>NUCLEOTIDE SEQUENCE [LARGE SCALE GENOMIC DNA]</scope>
    <source>
        <strain evidence="2 3">MCA 4186</strain>
    </source>
</reference>
<proteinExistence type="predicted"/>
<keyword evidence="3" id="KW-1185">Reference proteome</keyword>